<protein>
    <submittedName>
        <fullName evidence="1">Uncharacterized protein</fullName>
    </submittedName>
</protein>
<dbReference type="AlphaFoldDB" id="A0A812M771"/>
<accession>A0A812M771</accession>
<organism evidence="1 2">
    <name type="scientific">Symbiodinium necroappetens</name>
    <dbReference type="NCBI Taxonomy" id="1628268"/>
    <lineage>
        <taxon>Eukaryota</taxon>
        <taxon>Sar</taxon>
        <taxon>Alveolata</taxon>
        <taxon>Dinophyceae</taxon>
        <taxon>Suessiales</taxon>
        <taxon>Symbiodiniaceae</taxon>
        <taxon>Symbiodinium</taxon>
    </lineage>
</organism>
<evidence type="ECO:0000313" key="2">
    <source>
        <dbReference type="Proteomes" id="UP000601435"/>
    </source>
</evidence>
<evidence type="ECO:0000313" key="1">
    <source>
        <dbReference type="EMBL" id="CAE7251671.1"/>
    </source>
</evidence>
<name>A0A812M771_9DINO</name>
<sequence length="63" mass="6744">VGDGGPGLQAQVLRPQALALAGRVLLFAEPERERLRELHLDTDVIDTALETYAVNFSIGEGLA</sequence>
<feature type="non-terminal residue" evidence="1">
    <location>
        <position position="1"/>
    </location>
</feature>
<reference evidence="1" key="1">
    <citation type="submission" date="2021-02" db="EMBL/GenBank/DDBJ databases">
        <authorList>
            <person name="Dougan E. K."/>
            <person name="Rhodes N."/>
            <person name="Thang M."/>
            <person name="Chan C."/>
        </authorList>
    </citation>
    <scope>NUCLEOTIDE SEQUENCE</scope>
</reference>
<gene>
    <name evidence="1" type="ORF">SNEC2469_LOCUS5253</name>
</gene>
<dbReference type="EMBL" id="CAJNJA010009893">
    <property type="protein sequence ID" value="CAE7251671.1"/>
    <property type="molecule type" value="Genomic_DNA"/>
</dbReference>
<comment type="caution">
    <text evidence="1">The sequence shown here is derived from an EMBL/GenBank/DDBJ whole genome shotgun (WGS) entry which is preliminary data.</text>
</comment>
<feature type="non-terminal residue" evidence="1">
    <location>
        <position position="63"/>
    </location>
</feature>
<keyword evidence="2" id="KW-1185">Reference proteome</keyword>
<dbReference type="Proteomes" id="UP000601435">
    <property type="component" value="Unassembled WGS sequence"/>
</dbReference>
<proteinExistence type="predicted"/>